<evidence type="ECO:0000313" key="7">
    <source>
        <dbReference type="Proteomes" id="UP001144313"/>
    </source>
</evidence>
<dbReference type="GO" id="GO:0030313">
    <property type="term" value="C:cell envelope"/>
    <property type="evidence" value="ECO:0007669"/>
    <property type="project" value="UniProtKB-SubCell"/>
</dbReference>
<accession>A0A9W6G3P3</accession>
<dbReference type="RefSeq" id="WP_270116160.1">
    <property type="nucleotide sequence ID" value="NZ_BAAAOL010000009.1"/>
</dbReference>
<dbReference type="AlphaFoldDB" id="A0A9W6G3P3"/>
<dbReference type="GO" id="GO:0030246">
    <property type="term" value="F:carbohydrate binding"/>
    <property type="evidence" value="ECO:0007669"/>
    <property type="project" value="UniProtKB-ARBA"/>
</dbReference>
<feature type="chain" id="PRO_5040757431" evidence="4">
    <location>
        <begin position="20"/>
        <end position="329"/>
    </location>
</feature>
<comment type="similarity">
    <text evidence="2">Belongs to the bacterial solute-binding protein 2 family.</text>
</comment>
<dbReference type="PANTHER" id="PTHR46847">
    <property type="entry name" value="D-ALLOSE-BINDING PERIPLASMIC PROTEIN-RELATED"/>
    <property type="match status" value="1"/>
</dbReference>
<dbReference type="Pfam" id="PF13407">
    <property type="entry name" value="Peripla_BP_4"/>
    <property type="match status" value="1"/>
</dbReference>
<evidence type="ECO:0000256" key="1">
    <source>
        <dbReference type="ARBA" id="ARBA00004196"/>
    </source>
</evidence>
<dbReference type="Gene3D" id="3.40.50.2300">
    <property type="match status" value="2"/>
</dbReference>
<dbReference type="PROSITE" id="PS51257">
    <property type="entry name" value="PROKAR_LIPOPROTEIN"/>
    <property type="match status" value="1"/>
</dbReference>
<reference evidence="6" key="1">
    <citation type="submission" date="2022-12" db="EMBL/GenBank/DDBJ databases">
        <title>Reference genome sequencing for broad-spectrum identification of bacterial and archaeal isolates by mass spectrometry.</title>
        <authorList>
            <person name="Sekiguchi Y."/>
            <person name="Tourlousse D.M."/>
        </authorList>
    </citation>
    <scope>NUCLEOTIDE SEQUENCE</scope>
    <source>
        <strain evidence="6">LLR39Z86</strain>
    </source>
</reference>
<dbReference type="CDD" id="cd06309">
    <property type="entry name" value="PBP1_galactofuranose_YtfQ-like"/>
    <property type="match status" value="1"/>
</dbReference>
<name>A0A9W6G3P3_9ACTN</name>
<organism evidence="6 7">
    <name type="scientific">Glycomyces algeriensis</name>
    <dbReference type="NCBI Taxonomy" id="256037"/>
    <lineage>
        <taxon>Bacteria</taxon>
        <taxon>Bacillati</taxon>
        <taxon>Actinomycetota</taxon>
        <taxon>Actinomycetes</taxon>
        <taxon>Glycomycetales</taxon>
        <taxon>Glycomycetaceae</taxon>
        <taxon>Glycomyces</taxon>
    </lineage>
</organism>
<dbReference type="InterPro" id="IPR028082">
    <property type="entry name" value="Peripla_BP_I"/>
</dbReference>
<dbReference type="EMBL" id="BSDT01000001">
    <property type="protein sequence ID" value="GLI40414.1"/>
    <property type="molecule type" value="Genomic_DNA"/>
</dbReference>
<protein>
    <submittedName>
        <fullName evidence="6">LacI family transcriptional regulator</fullName>
    </submittedName>
</protein>
<evidence type="ECO:0000259" key="5">
    <source>
        <dbReference type="Pfam" id="PF13407"/>
    </source>
</evidence>
<dbReference type="SUPFAM" id="SSF53822">
    <property type="entry name" value="Periplasmic binding protein-like I"/>
    <property type="match status" value="1"/>
</dbReference>
<keyword evidence="7" id="KW-1185">Reference proteome</keyword>
<evidence type="ECO:0000256" key="3">
    <source>
        <dbReference type="ARBA" id="ARBA00022729"/>
    </source>
</evidence>
<keyword evidence="3 4" id="KW-0732">Signal</keyword>
<comment type="caution">
    <text evidence="6">The sequence shown here is derived from an EMBL/GenBank/DDBJ whole genome shotgun (WGS) entry which is preliminary data.</text>
</comment>
<sequence length="329" mass="34297">MFKKALAGIGAGALLLGMAACGGGDGGSEGGGDDGSLVIGFAQVGAESAWRTANSTSIQEAAKAAGHDLKFVDGQQDQEKQIAAVRDFINQQVDVIVLAPVVETGWTDVLQEAEDAGIPVVLADRGVEAADEALYVTRLGSDFAEEGRKAGTWAAETFAADADGTRILELQGTTGSAPANDRKAGFFEVLDAEGLNYEIVDSQSGNFTAEEGKAVMETFITTHGLDGIDLLYAHNDEMGLGAIQAIEEAGKVPGTDIQIIIVDGSTAGFQAGVDGKLNYIVECNPAFGPQLMDVLESVVAGDEVEKFTPVEEGVFDATQFEAELPNRQF</sequence>
<dbReference type="PANTHER" id="PTHR46847:SF3">
    <property type="entry name" value="GALACTOFURANOSE-BINDING PROTEIN YTFQ"/>
    <property type="match status" value="1"/>
</dbReference>
<evidence type="ECO:0000256" key="4">
    <source>
        <dbReference type="SAM" id="SignalP"/>
    </source>
</evidence>
<comment type="subcellular location">
    <subcellularLocation>
        <location evidence="1">Cell envelope</location>
    </subcellularLocation>
</comment>
<feature type="signal peptide" evidence="4">
    <location>
        <begin position="1"/>
        <end position="19"/>
    </location>
</feature>
<dbReference type="InterPro" id="IPR025997">
    <property type="entry name" value="SBP_2_dom"/>
</dbReference>
<proteinExistence type="inferred from homology"/>
<feature type="domain" description="Periplasmic binding protein" evidence="5">
    <location>
        <begin position="39"/>
        <end position="301"/>
    </location>
</feature>
<gene>
    <name evidence="6" type="ORF">GALLR39Z86_02640</name>
</gene>
<evidence type="ECO:0000313" key="6">
    <source>
        <dbReference type="EMBL" id="GLI40414.1"/>
    </source>
</evidence>
<evidence type="ECO:0000256" key="2">
    <source>
        <dbReference type="ARBA" id="ARBA00007639"/>
    </source>
</evidence>
<dbReference type="Proteomes" id="UP001144313">
    <property type="component" value="Unassembled WGS sequence"/>
</dbReference>